<dbReference type="GO" id="GO:0007155">
    <property type="term" value="P:cell adhesion"/>
    <property type="evidence" value="ECO:0007669"/>
    <property type="project" value="InterPro"/>
</dbReference>
<sequence length="141" mass="14449">MNRSQQGFTLIELLTVVTIIGILAAIALPLYQNFSARSQVTAGLADIRSGVTAFESGIHSELTGSPDAVALGLPASTLRCGSIAVSGAWSDASGQRIACTLNGSPQVVGRFVRFTRNGTGQWVCESSVAAPLLPVGCALGS</sequence>
<protein>
    <submittedName>
        <fullName evidence="5">Tfp pilus assembly protein, major pilin PilA</fullName>
    </submittedName>
</protein>
<dbReference type="Pfam" id="PF00114">
    <property type="entry name" value="Pilin"/>
    <property type="match status" value="1"/>
</dbReference>
<name>A0A060NNA3_9BURK</name>
<dbReference type="Pfam" id="PF07963">
    <property type="entry name" value="N_methyl"/>
    <property type="match status" value="1"/>
</dbReference>
<dbReference type="PROSITE" id="PS00409">
    <property type="entry name" value="PROKAR_NTER_METHYL"/>
    <property type="match status" value="1"/>
</dbReference>
<feature type="transmembrane region" description="Helical" evidence="4">
    <location>
        <begin position="7"/>
        <end position="31"/>
    </location>
</feature>
<organism evidence="5 6">
    <name type="scientific">Serpentinimonas raichei</name>
    <dbReference type="NCBI Taxonomy" id="1458425"/>
    <lineage>
        <taxon>Bacteria</taxon>
        <taxon>Pseudomonadati</taxon>
        <taxon>Pseudomonadota</taxon>
        <taxon>Betaproteobacteria</taxon>
        <taxon>Burkholderiales</taxon>
        <taxon>Comamonadaceae</taxon>
        <taxon>Serpentinimonas</taxon>
    </lineage>
</organism>
<dbReference type="SUPFAM" id="SSF54523">
    <property type="entry name" value="Pili subunits"/>
    <property type="match status" value="1"/>
</dbReference>
<gene>
    <name evidence="5" type="ORF">SRAA_0515</name>
</gene>
<dbReference type="STRING" id="1458425.SRAA_0515"/>
<dbReference type="OrthoDB" id="8607132at2"/>
<accession>A0A060NNA3</accession>
<evidence type="ECO:0000256" key="3">
    <source>
        <dbReference type="RuleBase" id="RU000389"/>
    </source>
</evidence>
<keyword evidence="6" id="KW-1185">Reference proteome</keyword>
<dbReference type="RefSeq" id="WP_045530756.1">
    <property type="nucleotide sequence ID" value="NZ_AP014568.1"/>
</dbReference>
<dbReference type="InterPro" id="IPR012902">
    <property type="entry name" value="N_methyl_site"/>
</dbReference>
<dbReference type="InterPro" id="IPR001082">
    <property type="entry name" value="Pilin"/>
</dbReference>
<evidence type="ECO:0000256" key="4">
    <source>
        <dbReference type="SAM" id="Phobius"/>
    </source>
</evidence>
<dbReference type="InterPro" id="IPR045584">
    <property type="entry name" value="Pilin-like"/>
</dbReference>
<dbReference type="EMBL" id="AP014568">
    <property type="protein sequence ID" value="BAO80369.1"/>
    <property type="molecule type" value="Genomic_DNA"/>
</dbReference>
<keyword evidence="4" id="KW-1133">Transmembrane helix</keyword>
<dbReference type="NCBIfam" id="TIGR02532">
    <property type="entry name" value="IV_pilin_GFxxxE"/>
    <property type="match status" value="1"/>
</dbReference>
<keyword evidence="3" id="KW-0281">Fimbrium</keyword>
<proteinExistence type="inferred from homology"/>
<keyword evidence="4" id="KW-0812">Transmembrane</keyword>
<dbReference type="Proteomes" id="UP000067461">
    <property type="component" value="Chromosome"/>
</dbReference>
<evidence type="ECO:0000256" key="1">
    <source>
        <dbReference type="ARBA" id="ARBA00005233"/>
    </source>
</evidence>
<keyword evidence="2" id="KW-0488">Methylation</keyword>
<dbReference type="Gene3D" id="3.30.700.10">
    <property type="entry name" value="Glycoprotein, Type 4 Pilin"/>
    <property type="match status" value="1"/>
</dbReference>
<dbReference type="HOGENOM" id="CLU_091705_4_2_4"/>
<dbReference type="AlphaFoldDB" id="A0A060NNA3"/>
<reference evidence="5 6" key="1">
    <citation type="journal article" date="2014" name="Nat. Commun.">
        <title>Physiological and genomic features of highly alkaliphilic hydrogen-utilizing Betaproteobacteria from a continental serpentinizing site.</title>
        <authorList>
            <person name="Suzuki S."/>
            <person name="Kuenen J.G."/>
            <person name="Schipper K."/>
            <person name="van der Velde S."/>
            <person name="Ishii S."/>
            <person name="Wu A."/>
            <person name="Sorokin D.Y."/>
            <person name="Tenney A."/>
            <person name="Meng X.Y."/>
            <person name="Morrill P.L."/>
            <person name="Kamagata Y."/>
            <person name="Muyzer G."/>
            <person name="Nealson K.H."/>
        </authorList>
    </citation>
    <scope>NUCLEOTIDE SEQUENCE [LARGE SCALE GENOMIC DNA]</scope>
    <source>
        <strain evidence="5 6">A1</strain>
    </source>
</reference>
<evidence type="ECO:0000256" key="2">
    <source>
        <dbReference type="ARBA" id="ARBA00022481"/>
    </source>
</evidence>
<dbReference type="GO" id="GO:0009289">
    <property type="term" value="C:pilus"/>
    <property type="evidence" value="ECO:0007669"/>
    <property type="project" value="InterPro"/>
</dbReference>
<dbReference type="KEGG" id="cbaa:SRAA_0515"/>
<evidence type="ECO:0000313" key="5">
    <source>
        <dbReference type="EMBL" id="BAO80369.1"/>
    </source>
</evidence>
<comment type="similarity">
    <text evidence="1 3">Belongs to the N-Me-Phe pilin family.</text>
</comment>
<evidence type="ECO:0000313" key="6">
    <source>
        <dbReference type="Proteomes" id="UP000067461"/>
    </source>
</evidence>
<keyword evidence="4" id="KW-0472">Membrane</keyword>